<feature type="compositionally biased region" description="Basic and acidic residues" evidence="1">
    <location>
        <begin position="181"/>
        <end position="190"/>
    </location>
</feature>
<evidence type="ECO:0000313" key="3">
    <source>
        <dbReference type="EMBL" id="EJU03806.1"/>
    </source>
</evidence>
<feature type="compositionally biased region" description="Polar residues" evidence="1">
    <location>
        <begin position="193"/>
        <end position="207"/>
    </location>
</feature>
<name>M5G0M9_DACPD</name>
<keyword evidence="4" id="KW-1185">Reference proteome</keyword>
<feature type="compositionally biased region" description="Polar residues" evidence="1">
    <location>
        <begin position="63"/>
        <end position="80"/>
    </location>
</feature>
<gene>
    <name evidence="3" type="ORF">DACRYDRAFT_64855</name>
</gene>
<feature type="compositionally biased region" description="Basic and acidic residues" evidence="1">
    <location>
        <begin position="53"/>
        <end position="62"/>
    </location>
</feature>
<dbReference type="GO" id="GO:0005789">
    <property type="term" value="C:endoplasmic reticulum membrane"/>
    <property type="evidence" value="ECO:0007669"/>
    <property type="project" value="TreeGrafter"/>
</dbReference>
<dbReference type="PRINTS" id="PR00625">
    <property type="entry name" value="JDOMAIN"/>
</dbReference>
<sequence length="333" mass="36225">MDSNKDEALKCLRVAQRHRENGNYSAAARFCQKSIALFSTPEAVELAAIVEKEAAAGKDSSEKTPQGTSTGTEPHPSSASTKHRGHGSPPVNGDGSTDQKRDYTTEMVAVVKRVRSCKATEYYEILSVSRDCEENDVKKAYRKLALQLHPDKNGAPGADEAFKMVSKAFQILSDPQKRAAFDQHGADPDSRFSGMSNRRSDFSNPSTRFEGFDSEISPEDLFNMFFGGSGGPQFATTGFGPGTGFTFQFGGPGGVQFTSARGRPRGQAAAPQNAGATFKQLLPLIIVVLFSLLTSLPSLLNSFKTPSPSFSFQPTPYFDQQRYTLPRNIAYYV</sequence>
<dbReference type="PROSITE" id="PS00636">
    <property type="entry name" value="DNAJ_1"/>
    <property type="match status" value="1"/>
</dbReference>
<dbReference type="OMA" id="ARSREHN"/>
<accession>M5G0M9</accession>
<dbReference type="SMART" id="SM00271">
    <property type="entry name" value="DnaJ"/>
    <property type="match status" value="1"/>
</dbReference>
<feature type="non-terminal residue" evidence="3">
    <location>
        <position position="1"/>
    </location>
</feature>
<dbReference type="InterPro" id="IPR036869">
    <property type="entry name" value="J_dom_sf"/>
</dbReference>
<proteinExistence type="predicted"/>
<feature type="region of interest" description="Disordered" evidence="1">
    <location>
        <begin position="53"/>
        <end position="102"/>
    </location>
</feature>
<dbReference type="PANTHER" id="PTHR43908:SF3">
    <property type="entry name" value="AT29763P-RELATED"/>
    <property type="match status" value="1"/>
</dbReference>
<dbReference type="STRING" id="1858805.M5G0M9"/>
<evidence type="ECO:0000313" key="4">
    <source>
        <dbReference type="Proteomes" id="UP000030653"/>
    </source>
</evidence>
<evidence type="ECO:0000259" key="2">
    <source>
        <dbReference type="PROSITE" id="PS50076"/>
    </source>
</evidence>
<dbReference type="RefSeq" id="XP_040630700.1">
    <property type="nucleotide sequence ID" value="XM_040775763.1"/>
</dbReference>
<reference evidence="3 4" key="1">
    <citation type="journal article" date="2012" name="Science">
        <title>The Paleozoic origin of enzymatic lignin decomposition reconstructed from 31 fungal genomes.</title>
        <authorList>
            <person name="Floudas D."/>
            <person name="Binder M."/>
            <person name="Riley R."/>
            <person name="Barry K."/>
            <person name="Blanchette R.A."/>
            <person name="Henrissat B."/>
            <person name="Martinez A.T."/>
            <person name="Otillar R."/>
            <person name="Spatafora J.W."/>
            <person name="Yadav J.S."/>
            <person name="Aerts A."/>
            <person name="Benoit I."/>
            <person name="Boyd A."/>
            <person name="Carlson A."/>
            <person name="Copeland A."/>
            <person name="Coutinho P.M."/>
            <person name="de Vries R.P."/>
            <person name="Ferreira P."/>
            <person name="Findley K."/>
            <person name="Foster B."/>
            <person name="Gaskell J."/>
            <person name="Glotzer D."/>
            <person name="Gorecki P."/>
            <person name="Heitman J."/>
            <person name="Hesse C."/>
            <person name="Hori C."/>
            <person name="Igarashi K."/>
            <person name="Jurgens J.A."/>
            <person name="Kallen N."/>
            <person name="Kersten P."/>
            <person name="Kohler A."/>
            <person name="Kuees U."/>
            <person name="Kumar T.K.A."/>
            <person name="Kuo A."/>
            <person name="LaButti K."/>
            <person name="Larrondo L.F."/>
            <person name="Lindquist E."/>
            <person name="Ling A."/>
            <person name="Lombard V."/>
            <person name="Lucas S."/>
            <person name="Lundell T."/>
            <person name="Martin R."/>
            <person name="McLaughlin D.J."/>
            <person name="Morgenstern I."/>
            <person name="Morin E."/>
            <person name="Murat C."/>
            <person name="Nagy L.G."/>
            <person name="Nolan M."/>
            <person name="Ohm R.A."/>
            <person name="Patyshakuliyeva A."/>
            <person name="Rokas A."/>
            <person name="Ruiz-Duenas F.J."/>
            <person name="Sabat G."/>
            <person name="Salamov A."/>
            <person name="Samejima M."/>
            <person name="Schmutz J."/>
            <person name="Slot J.C."/>
            <person name="St John F."/>
            <person name="Stenlid J."/>
            <person name="Sun H."/>
            <person name="Sun S."/>
            <person name="Syed K."/>
            <person name="Tsang A."/>
            <person name="Wiebenga A."/>
            <person name="Young D."/>
            <person name="Pisabarro A."/>
            <person name="Eastwood D.C."/>
            <person name="Martin F."/>
            <person name="Cullen D."/>
            <person name="Grigoriev I.V."/>
            <person name="Hibbett D.S."/>
        </authorList>
    </citation>
    <scope>NUCLEOTIDE SEQUENCE [LARGE SCALE GENOMIC DNA]</scope>
    <source>
        <strain evidence="3 4">DJM-731 SS1</strain>
    </source>
</reference>
<dbReference type="Gene3D" id="1.10.287.110">
    <property type="entry name" value="DnaJ domain"/>
    <property type="match status" value="1"/>
</dbReference>
<dbReference type="PANTHER" id="PTHR43908">
    <property type="entry name" value="AT29763P-RELATED"/>
    <property type="match status" value="1"/>
</dbReference>
<dbReference type="InterPro" id="IPR051100">
    <property type="entry name" value="DnaJ_subfamily_B/C"/>
</dbReference>
<dbReference type="GO" id="GO:0071218">
    <property type="term" value="P:cellular response to misfolded protein"/>
    <property type="evidence" value="ECO:0007669"/>
    <property type="project" value="TreeGrafter"/>
</dbReference>
<protein>
    <submittedName>
        <fullName evidence="3">DnaJ-domain-containing protein</fullName>
    </submittedName>
</protein>
<dbReference type="Pfam" id="PF00226">
    <property type="entry name" value="DnaJ"/>
    <property type="match status" value="1"/>
</dbReference>
<dbReference type="InterPro" id="IPR001623">
    <property type="entry name" value="DnaJ_domain"/>
</dbReference>
<dbReference type="AlphaFoldDB" id="M5G0M9"/>
<dbReference type="FunFam" id="1.10.287.110:FF:000070">
    <property type="entry name" value="Endoplasmic reticulum protein, putative"/>
    <property type="match status" value="1"/>
</dbReference>
<dbReference type="SUPFAM" id="SSF46565">
    <property type="entry name" value="Chaperone J-domain"/>
    <property type="match status" value="1"/>
</dbReference>
<feature type="region of interest" description="Disordered" evidence="1">
    <location>
        <begin position="181"/>
        <end position="208"/>
    </location>
</feature>
<dbReference type="InterPro" id="IPR018253">
    <property type="entry name" value="DnaJ_domain_CS"/>
</dbReference>
<dbReference type="GeneID" id="63690825"/>
<feature type="domain" description="J" evidence="2">
    <location>
        <begin position="121"/>
        <end position="185"/>
    </location>
</feature>
<dbReference type="Proteomes" id="UP000030653">
    <property type="component" value="Unassembled WGS sequence"/>
</dbReference>
<dbReference type="PROSITE" id="PS50076">
    <property type="entry name" value="DNAJ_2"/>
    <property type="match status" value="1"/>
</dbReference>
<dbReference type="OrthoDB" id="1507364at2759"/>
<evidence type="ECO:0000256" key="1">
    <source>
        <dbReference type="SAM" id="MobiDB-lite"/>
    </source>
</evidence>
<dbReference type="CDD" id="cd06257">
    <property type="entry name" value="DnaJ"/>
    <property type="match status" value="1"/>
</dbReference>
<dbReference type="HOGENOM" id="CLU_043579_2_0_1"/>
<dbReference type="GO" id="GO:0030544">
    <property type="term" value="F:Hsp70 protein binding"/>
    <property type="evidence" value="ECO:0007669"/>
    <property type="project" value="TreeGrafter"/>
</dbReference>
<organism evidence="3 4">
    <name type="scientific">Dacryopinax primogenitus (strain DJM 731)</name>
    <name type="common">Brown rot fungus</name>
    <dbReference type="NCBI Taxonomy" id="1858805"/>
    <lineage>
        <taxon>Eukaryota</taxon>
        <taxon>Fungi</taxon>
        <taxon>Dikarya</taxon>
        <taxon>Basidiomycota</taxon>
        <taxon>Agaricomycotina</taxon>
        <taxon>Dacrymycetes</taxon>
        <taxon>Dacrymycetales</taxon>
        <taxon>Dacrymycetaceae</taxon>
        <taxon>Dacryopinax</taxon>
    </lineage>
</organism>
<dbReference type="EMBL" id="JH795859">
    <property type="protein sequence ID" value="EJU03806.1"/>
    <property type="molecule type" value="Genomic_DNA"/>
</dbReference>